<dbReference type="PANTHER" id="PTHR19372">
    <property type="entry name" value="SULFITE REDUCTASE"/>
    <property type="match status" value="1"/>
</dbReference>
<dbReference type="STRING" id="1121420.SAMN02746098_04896"/>
<dbReference type="GO" id="GO:0006790">
    <property type="term" value="P:sulfur compound metabolic process"/>
    <property type="evidence" value="ECO:0007669"/>
    <property type="project" value="TreeGrafter"/>
</dbReference>
<feature type="domain" description="Oxidoreductase molybdopterin-binding" evidence="1">
    <location>
        <begin position="2"/>
        <end position="154"/>
    </location>
</feature>
<evidence type="ECO:0000259" key="1">
    <source>
        <dbReference type="Pfam" id="PF00174"/>
    </source>
</evidence>
<sequence length="191" mass="21448">MEKPLNFTYEQLKQMPMIERYVTIECSGNKRALLTSPTPGEQWQTGAVGNAKWTGVPLAYLLDQVKVKASAVELVFTGFDSGLRPDMDRPVNFERSLPMDKALLNECILALKMNDEPIPHKHGFPLRLIVPGWYGMAHVKWVSQITATSLPFKGPFQAIDYVYLTNEGDYSNAGVSGQFHGTWRLYLAGPR</sequence>
<dbReference type="PANTHER" id="PTHR19372:SF7">
    <property type="entry name" value="SULFITE OXIDASE, MITOCHONDRIAL"/>
    <property type="match status" value="1"/>
</dbReference>
<dbReference type="InterPro" id="IPR036374">
    <property type="entry name" value="OxRdtase_Mopterin-bd_sf"/>
</dbReference>
<protein>
    <submittedName>
        <fullName evidence="2">Oxidoreductase molybdopterin binding domain-containing protein</fullName>
    </submittedName>
</protein>
<evidence type="ECO:0000313" key="2">
    <source>
        <dbReference type="EMBL" id="SHI94408.1"/>
    </source>
</evidence>
<reference evidence="3" key="1">
    <citation type="submission" date="2016-11" db="EMBL/GenBank/DDBJ databases">
        <authorList>
            <person name="Varghese N."/>
            <person name="Submissions S."/>
        </authorList>
    </citation>
    <scope>NUCLEOTIDE SEQUENCE [LARGE SCALE GENOMIC DNA]</scope>
    <source>
        <strain evidence="3">DSM 15449</strain>
    </source>
</reference>
<dbReference type="Gene3D" id="3.90.420.10">
    <property type="entry name" value="Oxidoreductase, molybdopterin-binding domain"/>
    <property type="match status" value="1"/>
</dbReference>
<accession>A0A1M6F9J7</accession>
<dbReference type="AlphaFoldDB" id="A0A1M6F9J7"/>
<dbReference type="InterPro" id="IPR000572">
    <property type="entry name" value="OxRdtase_Mopterin-bd_dom"/>
</dbReference>
<dbReference type="GO" id="GO:0043546">
    <property type="term" value="F:molybdopterin cofactor binding"/>
    <property type="evidence" value="ECO:0007669"/>
    <property type="project" value="TreeGrafter"/>
</dbReference>
<dbReference type="Proteomes" id="UP000183954">
    <property type="component" value="Unassembled WGS sequence"/>
</dbReference>
<dbReference type="GO" id="GO:0008482">
    <property type="term" value="F:sulfite oxidase activity"/>
    <property type="evidence" value="ECO:0007669"/>
    <property type="project" value="TreeGrafter"/>
</dbReference>
<dbReference type="InterPro" id="IPR008335">
    <property type="entry name" value="Mopterin_OxRdtase_euk"/>
</dbReference>
<dbReference type="EMBL" id="FQXJ01000030">
    <property type="protein sequence ID" value="SHI94408.1"/>
    <property type="molecule type" value="Genomic_DNA"/>
</dbReference>
<gene>
    <name evidence="2" type="ORF">SAMN02746098_04896</name>
</gene>
<proteinExistence type="predicted"/>
<dbReference type="RefSeq" id="WP_242947736.1">
    <property type="nucleotide sequence ID" value="NZ_FQXJ01000030.1"/>
</dbReference>
<keyword evidence="3" id="KW-1185">Reference proteome</keyword>
<organism evidence="2 3">
    <name type="scientific">Desulfosporosinus lacus DSM 15449</name>
    <dbReference type="NCBI Taxonomy" id="1121420"/>
    <lineage>
        <taxon>Bacteria</taxon>
        <taxon>Bacillati</taxon>
        <taxon>Bacillota</taxon>
        <taxon>Clostridia</taxon>
        <taxon>Eubacteriales</taxon>
        <taxon>Desulfitobacteriaceae</taxon>
        <taxon>Desulfosporosinus</taxon>
    </lineage>
</organism>
<dbReference type="PRINTS" id="PR00407">
    <property type="entry name" value="EUMOPTERIN"/>
</dbReference>
<dbReference type="SUPFAM" id="SSF56524">
    <property type="entry name" value="Oxidoreductase molybdopterin-binding domain"/>
    <property type="match status" value="1"/>
</dbReference>
<dbReference type="Pfam" id="PF00174">
    <property type="entry name" value="Oxidored_molyb"/>
    <property type="match status" value="1"/>
</dbReference>
<name>A0A1M6F9J7_9FIRM</name>
<evidence type="ECO:0000313" key="3">
    <source>
        <dbReference type="Proteomes" id="UP000183954"/>
    </source>
</evidence>
<dbReference type="GO" id="GO:0020037">
    <property type="term" value="F:heme binding"/>
    <property type="evidence" value="ECO:0007669"/>
    <property type="project" value="TreeGrafter"/>
</dbReference>